<organism evidence="1 2">
    <name type="scientific">Bacillus glycinifermentans</name>
    <dbReference type="NCBI Taxonomy" id="1664069"/>
    <lineage>
        <taxon>Bacteria</taxon>
        <taxon>Bacillati</taxon>
        <taxon>Bacillota</taxon>
        <taxon>Bacilli</taxon>
        <taxon>Bacillales</taxon>
        <taxon>Bacillaceae</taxon>
        <taxon>Bacillus</taxon>
    </lineage>
</organism>
<proteinExistence type="predicted"/>
<keyword evidence="2" id="KW-1185">Reference proteome</keyword>
<name>A0ABU6HAJ1_9BACI</name>
<evidence type="ECO:0000313" key="1">
    <source>
        <dbReference type="EMBL" id="MEC0487949.1"/>
    </source>
</evidence>
<gene>
    <name evidence="1" type="ORF">P8828_24700</name>
</gene>
<dbReference type="EMBL" id="JARRTL010000051">
    <property type="protein sequence ID" value="MEC0487949.1"/>
    <property type="molecule type" value="Genomic_DNA"/>
</dbReference>
<evidence type="ECO:0000313" key="2">
    <source>
        <dbReference type="Proteomes" id="UP001341297"/>
    </source>
</evidence>
<sequence>MAQPIGNMIVKVGLDDTGFNRGIEGLKRQMRLANSEMKASSAIYKAAGNQSKFLQSQVEGLNSKYRIQGRLVEEHRAKYEKLAKEKGIDNRETQIQGRRLNDAIAVHQSLGNELQRVTREFENTTNSTRRASGVFSVFRRDSGKVSE</sequence>
<reference evidence="1 2" key="1">
    <citation type="submission" date="2023-03" db="EMBL/GenBank/DDBJ databases">
        <title>Agriculturally important microbes genome sequencing.</title>
        <authorList>
            <person name="Dunlap C."/>
        </authorList>
    </citation>
    <scope>NUCLEOTIDE SEQUENCE [LARGE SCALE GENOMIC DNA]</scope>
    <source>
        <strain evidence="1 2">CBP-3203</strain>
    </source>
</reference>
<accession>A0ABU6HAJ1</accession>
<protein>
    <submittedName>
        <fullName evidence="1">Phage tail tape measure protein</fullName>
    </submittedName>
</protein>
<feature type="non-terminal residue" evidence="1">
    <location>
        <position position="147"/>
    </location>
</feature>
<comment type="caution">
    <text evidence="1">The sequence shown here is derived from an EMBL/GenBank/DDBJ whole genome shotgun (WGS) entry which is preliminary data.</text>
</comment>
<dbReference type="Proteomes" id="UP001341297">
    <property type="component" value="Unassembled WGS sequence"/>
</dbReference>